<feature type="region of interest" description="Disordered" evidence="1">
    <location>
        <begin position="125"/>
        <end position="161"/>
    </location>
</feature>
<keyword evidence="3" id="KW-1185">Reference proteome</keyword>
<dbReference type="RefSeq" id="WP_127050404.1">
    <property type="nucleotide sequence ID" value="NZ_RZGZ01000003.1"/>
</dbReference>
<name>A0A433JQ77_9MICO</name>
<comment type="caution">
    <text evidence="2">The sequence shown here is derived from an EMBL/GenBank/DDBJ whole genome shotgun (WGS) entry which is preliminary data.</text>
</comment>
<protein>
    <submittedName>
        <fullName evidence="2">Uncharacterized protein</fullName>
    </submittedName>
</protein>
<dbReference type="AlphaFoldDB" id="A0A433JQ77"/>
<dbReference type="EMBL" id="RZGZ01000003">
    <property type="protein sequence ID" value="RUQ98914.1"/>
    <property type="molecule type" value="Genomic_DNA"/>
</dbReference>
<accession>A0A433JQ77</accession>
<dbReference type="OrthoDB" id="5121114at2"/>
<evidence type="ECO:0000313" key="2">
    <source>
        <dbReference type="EMBL" id="RUQ98914.1"/>
    </source>
</evidence>
<dbReference type="Proteomes" id="UP000274909">
    <property type="component" value="Unassembled WGS sequence"/>
</dbReference>
<sequence length="161" mass="17624">MRAHATTQPAAAGDSAEAGRRQLLERFVEDLGYPAAVVGDVISRFRRERGAMTASDAGHRLAEWIGEVRRAAEGRTAIVPVADAVEAFVLSGAAMWHVDALFAEPSALPATHRAALTRHRSSVVPIEHPLPMQPQNLDGPRWGRRSRPEPTVRRLSWVPSR</sequence>
<evidence type="ECO:0000313" key="3">
    <source>
        <dbReference type="Proteomes" id="UP000274909"/>
    </source>
</evidence>
<organism evidence="2 3">
    <name type="scientific">Labedella endophytica</name>
    <dbReference type="NCBI Taxonomy" id="1523160"/>
    <lineage>
        <taxon>Bacteria</taxon>
        <taxon>Bacillati</taxon>
        <taxon>Actinomycetota</taxon>
        <taxon>Actinomycetes</taxon>
        <taxon>Micrococcales</taxon>
        <taxon>Microbacteriaceae</taxon>
        <taxon>Labedella</taxon>
    </lineage>
</organism>
<gene>
    <name evidence="2" type="ORF">ELQ94_11290</name>
</gene>
<proteinExistence type="predicted"/>
<evidence type="ECO:0000256" key="1">
    <source>
        <dbReference type="SAM" id="MobiDB-lite"/>
    </source>
</evidence>
<reference evidence="2 3" key="1">
    <citation type="submission" date="2018-12" db="EMBL/GenBank/DDBJ databases">
        <authorList>
            <person name="Li F."/>
        </authorList>
    </citation>
    <scope>NUCLEOTIDE SEQUENCE [LARGE SCALE GENOMIC DNA]</scope>
    <source>
        <strain evidence="2 3">EGI 6500705</strain>
    </source>
</reference>